<evidence type="ECO:0000313" key="3">
    <source>
        <dbReference type="Proteomes" id="UP001481413"/>
    </source>
</evidence>
<keyword evidence="1" id="KW-0472">Membrane</keyword>
<proteinExistence type="predicted"/>
<dbReference type="RefSeq" id="WP_353293087.1">
    <property type="nucleotide sequence ID" value="NZ_BAABWH010000001.1"/>
</dbReference>
<keyword evidence="3" id="KW-1185">Reference proteome</keyword>
<evidence type="ECO:0000313" key="2">
    <source>
        <dbReference type="EMBL" id="GAA6144143.1"/>
    </source>
</evidence>
<feature type="transmembrane region" description="Helical" evidence="1">
    <location>
        <begin position="12"/>
        <end position="36"/>
    </location>
</feature>
<dbReference type="Proteomes" id="UP001481413">
    <property type="component" value="Unassembled WGS sequence"/>
</dbReference>
<evidence type="ECO:0008006" key="4">
    <source>
        <dbReference type="Google" id="ProtNLM"/>
    </source>
</evidence>
<dbReference type="EMBL" id="BAABWH010000001">
    <property type="protein sequence ID" value="GAA6144143.1"/>
    <property type="molecule type" value="Genomic_DNA"/>
</dbReference>
<evidence type="ECO:0000256" key="1">
    <source>
        <dbReference type="SAM" id="Phobius"/>
    </source>
</evidence>
<organism evidence="2 3">
    <name type="scientific">Thalassolituus maritimus</name>
    <dbReference type="NCBI Taxonomy" id="484498"/>
    <lineage>
        <taxon>Bacteria</taxon>
        <taxon>Pseudomonadati</taxon>
        <taxon>Pseudomonadota</taxon>
        <taxon>Gammaproteobacteria</taxon>
        <taxon>Oceanospirillales</taxon>
        <taxon>Oceanospirillaceae</taxon>
        <taxon>Thalassolituus</taxon>
    </lineage>
</organism>
<protein>
    <recommendedName>
        <fullName evidence="4">DUF4845 domain-containing protein</fullName>
    </recommendedName>
</protein>
<dbReference type="Pfam" id="PF16137">
    <property type="entry name" value="DUF4845"/>
    <property type="match status" value="1"/>
</dbReference>
<comment type="caution">
    <text evidence="2">The sequence shown here is derived from an EMBL/GenBank/DDBJ whole genome shotgun (WGS) entry which is preliminary data.</text>
</comment>
<sequence>MMRQYQHGMTTVTALLLILIAIILLRAVMVIVPIYFDDTEVGIVLENMEESGKITARSNDKAVREELERRLRNNNIDVQTEKLSVQRNRNELVIDWTYQNRAHFLGNIEFVMTFQHQKVITSE</sequence>
<dbReference type="InterPro" id="IPR032314">
    <property type="entry name" value="DUF4845"/>
</dbReference>
<keyword evidence="1" id="KW-1133">Transmembrane helix</keyword>
<accession>A0ABP9ZVH2</accession>
<name>A0ABP9ZVH2_9GAMM</name>
<gene>
    <name evidence="2" type="ORF">NBRC116585_02600</name>
</gene>
<reference evidence="2 3" key="1">
    <citation type="submission" date="2024-04" db="EMBL/GenBank/DDBJ databases">
        <title>Draft genome sequence of Thalassolituus maritimus NBRC 116585.</title>
        <authorList>
            <person name="Miyakawa T."/>
            <person name="Kusuya Y."/>
            <person name="Miura T."/>
        </authorList>
    </citation>
    <scope>NUCLEOTIDE SEQUENCE [LARGE SCALE GENOMIC DNA]</scope>
    <source>
        <strain evidence="2 3">5NW40-0001</strain>
    </source>
</reference>
<keyword evidence="1" id="KW-0812">Transmembrane</keyword>